<dbReference type="PANTHER" id="PTHR11373">
    <property type="entry name" value="DEOXYNUCLEOSIDE TRIPHOSPHATE TRIPHOSPHOHYDROLASE"/>
    <property type="match status" value="1"/>
</dbReference>
<dbReference type="EMBL" id="BRXZ01000789">
    <property type="protein sequence ID" value="GMH53951.1"/>
    <property type="molecule type" value="Genomic_DNA"/>
</dbReference>
<dbReference type="AlphaFoldDB" id="A0A9W6ZL00"/>
<dbReference type="GO" id="GO:0005634">
    <property type="term" value="C:nucleus"/>
    <property type="evidence" value="ECO:0007669"/>
    <property type="project" value="TreeGrafter"/>
</dbReference>
<dbReference type="InterPro" id="IPR003607">
    <property type="entry name" value="HD/PDEase_dom"/>
</dbReference>
<dbReference type="InterPro" id="IPR006674">
    <property type="entry name" value="HD_domain"/>
</dbReference>
<organism evidence="3 4">
    <name type="scientific">Triparma retinervis</name>
    <dbReference type="NCBI Taxonomy" id="2557542"/>
    <lineage>
        <taxon>Eukaryota</taxon>
        <taxon>Sar</taxon>
        <taxon>Stramenopiles</taxon>
        <taxon>Ochrophyta</taxon>
        <taxon>Bolidophyceae</taxon>
        <taxon>Parmales</taxon>
        <taxon>Triparmaceae</taxon>
        <taxon>Triparma</taxon>
    </lineage>
</organism>
<keyword evidence="4" id="KW-1185">Reference proteome</keyword>
<dbReference type="Pfam" id="PF01966">
    <property type="entry name" value="HD"/>
    <property type="match status" value="1"/>
</dbReference>
<dbReference type="Gene3D" id="1.10.3210.10">
    <property type="entry name" value="Hypothetical protein af1432"/>
    <property type="match status" value="2"/>
</dbReference>
<dbReference type="SMART" id="SM00471">
    <property type="entry name" value="HDc"/>
    <property type="match status" value="1"/>
</dbReference>
<feature type="region of interest" description="Disordered" evidence="1">
    <location>
        <begin position="483"/>
        <end position="514"/>
    </location>
</feature>
<comment type="caution">
    <text evidence="3">The sequence shown here is derived from an EMBL/GenBank/DDBJ whole genome shotgun (WGS) entry which is preliminary data.</text>
</comment>
<evidence type="ECO:0000313" key="3">
    <source>
        <dbReference type="EMBL" id="GMH53951.1"/>
    </source>
</evidence>
<evidence type="ECO:0000259" key="2">
    <source>
        <dbReference type="SMART" id="SM00471"/>
    </source>
</evidence>
<dbReference type="OrthoDB" id="9991235at2759"/>
<accession>A0A9W6ZL00</accession>
<protein>
    <recommendedName>
        <fullName evidence="2">HD/PDEase domain-containing protein</fullName>
    </recommendedName>
</protein>
<dbReference type="SUPFAM" id="SSF109604">
    <property type="entry name" value="HD-domain/PDEase-like"/>
    <property type="match status" value="1"/>
</dbReference>
<proteinExistence type="predicted"/>
<dbReference type="PANTHER" id="PTHR11373:SF4">
    <property type="entry name" value="DEOXYNUCLEOSIDE TRIPHOSPHATE TRIPHOSPHOHYDROLASE SAMHD1"/>
    <property type="match status" value="1"/>
</dbReference>
<dbReference type="CDD" id="cd00077">
    <property type="entry name" value="HDc"/>
    <property type="match status" value="1"/>
</dbReference>
<sequence length="550" mass="61739">MLSLSLPDDEEVFETCPLKHKNGAFSRTNDDIHNSIELDALTLAFLDTPQMQRLRGLNQLGLSNYVYIPATHTRFEHSLGVAHLAQTLCENLRRRQPKLEITAKDVVCVKLAGLLHDLGHGPFSHLYDGELRKQLKNPDEPLKQIGNGIDRNTFGVYDAILDEIPEENVLTSRDLYFIKECIHASDGPLDGRIKFEGRQREKEFLYDIVSNRHSGLDVDKMDYFARDMKRTLGSGQVNFMLIEEAFVAKGLCGQGLVKKGDEYVKSKCCRGGTTRISQAMVDPDAYLQLKDSVLDLIECSPDPRLAPAQKLIKRLRSRELYKCVKAFPVSDSEVAQKFWRDSDENTVREAIAAKAREVLKRNREVIGGDEGGGGGIEDEVTKEDIIVEKRAIHHGQKKDNPVDKMRFVPKSELTRLKNKPGMLPSARKISDKVYEANMPRKFQELLLRVYSKSLSKGDLILAATEEYIEGEWKGYEVNGISHHTPTKGGGLVRRRNPGSTGGKKKGRRAWGGQEEVYNGQLSQETYCAEEDEYGYGGCGGAGGEEEDHIR</sequence>
<gene>
    <name evidence="3" type="ORF">TrRE_jg7186</name>
</gene>
<dbReference type="Proteomes" id="UP001165082">
    <property type="component" value="Unassembled WGS sequence"/>
</dbReference>
<feature type="compositionally biased region" description="Basic residues" evidence="1">
    <location>
        <begin position="492"/>
        <end position="508"/>
    </location>
</feature>
<dbReference type="Gene3D" id="3.30.70.2760">
    <property type="match status" value="1"/>
</dbReference>
<dbReference type="GO" id="GO:0006203">
    <property type="term" value="P:dGTP catabolic process"/>
    <property type="evidence" value="ECO:0007669"/>
    <property type="project" value="TreeGrafter"/>
</dbReference>
<name>A0A9W6ZL00_9STRA</name>
<evidence type="ECO:0000256" key="1">
    <source>
        <dbReference type="SAM" id="MobiDB-lite"/>
    </source>
</evidence>
<dbReference type="InterPro" id="IPR050135">
    <property type="entry name" value="dGTPase-like"/>
</dbReference>
<dbReference type="GO" id="GO:0008832">
    <property type="term" value="F:dGTPase activity"/>
    <property type="evidence" value="ECO:0007669"/>
    <property type="project" value="TreeGrafter"/>
</dbReference>
<feature type="domain" description="HD/PDEase" evidence="2">
    <location>
        <begin position="70"/>
        <end position="233"/>
    </location>
</feature>
<reference evidence="3" key="1">
    <citation type="submission" date="2022-07" db="EMBL/GenBank/DDBJ databases">
        <title>Genome analysis of Parmales, a sister group of diatoms, reveals the evolutionary specialization of diatoms from phago-mixotrophs to photoautotrophs.</title>
        <authorList>
            <person name="Ban H."/>
            <person name="Sato S."/>
            <person name="Yoshikawa S."/>
            <person name="Kazumasa Y."/>
            <person name="Nakamura Y."/>
            <person name="Ichinomiya M."/>
            <person name="Saitoh K."/>
            <person name="Sato N."/>
            <person name="Blanc-Mathieu R."/>
            <person name="Endo H."/>
            <person name="Kuwata A."/>
            <person name="Ogata H."/>
        </authorList>
    </citation>
    <scope>NUCLEOTIDE SEQUENCE</scope>
</reference>
<feature type="non-terminal residue" evidence="3">
    <location>
        <position position="1"/>
    </location>
</feature>
<evidence type="ECO:0000313" key="4">
    <source>
        <dbReference type="Proteomes" id="UP001165082"/>
    </source>
</evidence>